<evidence type="ECO:0000259" key="1">
    <source>
        <dbReference type="Pfam" id="PF01717"/>
    </source>
</evidence>
<dbReference type="InterPro" id="IPR002629">
    <property type="entry name" value="Met_Synth_C/arc"/>
</dbReference>
<organism evidence="2 3">
    <name type="scientific">Janibacter melonis</name>
    <dbReference type="NCBI Taxonomy" id="262209"/>
    <lineage>
        <taxon>Bacteria</taxon>
        <taxon>Bacillati</taxon>
        <taxon>Actinomycetota</taxon>
        <taxon>Actinomycetes</taxon>
        <taxon>Micrococcales</taxon>
        <taxon>Intrasporangiaceae</taxon>
        <taxon>Janibacter</taxon>
    </lineage>
</organism>
<evidence type="ECO:0000313" key="2">
    <source>
        <dbReference type="EMBL" id="OAB87248.1"/>
    </source>
</evidence>
<keyword evidence="3" id="KW-1185">Reference proteome</keyword>
<reference evidence="2 3" key="1">
    <citation type="submission" date="2016-01" db="EMBL/GenBank/DDBJ databases">
        <title>Janibacter melonis strain CD11_4 genome sequencing and assembly.</title>
        <authorList>
            <person name="Nair G.R."/>
            <person name="Kaur G."/>
            <person name="Chander A.M."/>
            <person name="Mayilraj S."/>
        </authorList>
    </citation>
    <scope>NUCLEOTIDE SEQUENCE [LARGE SCALE GENOMIC DNA]</scope>
    <source>
        <strain evidence="2 3">CD11-4</strain>
    </source>
</reference>
<dbReference type="GO" id="GO:0003871">
    <property type="term" value="F:5-methyltetrahydropteroyltriglutamate-homocysteine S-methyltransferase activity"/>
    <property type="evidence" value="ECO:0007669"/>
    <property type="project" value="InterPro"/>
</dbReference>
<evidence type="ECO:0000313" key="3">
    <source>
        <dbReference type="Proteomes" id="UP000076976"/>
    </source>
</evidence>
<dbReference type="Proteomes" id="UP000076976">
    <property type="component" value="Unassembled WGS sequence"/>
</dbReference>
<proteinExistence type="predicted"/>
<dbReference type="GO" id="GO:0008270">
    <property type="term" value="F:zinc ion binding"/>
    <property type="evidence" value="ECO:0007669"/>
    <property type="project" value="InterPro"/>
</dbReference>
<gene>
    <name evidence="2" type="ORF">AWH69_09110</name>
</gene>
<dbReference type="InterPro" id="IPR038071">
    <property type="entry name" value="UROD/MetE-like_sf"/>
</dbReference>
<dbReference type="AlphaFoldDB" id="A0A176QC64"/>
<accession>A0A176QC64</accession>
<name>A0A176QC64_9MICO</name>
<protein>
    <submittedName>
        <fullName evidence="2">Methionine synthase</fullName>
    </submittedName>
</protein>
<dbReference type="STRING" id="262209.AWH69_09110"/>
<dbReference type="EMBL" id="LQZG01000003">
    <property type="protein sequence ID" value="OAB87248.1"/>
    <property type="molecule type" value="Genomic_DNA"/>
</dbReference>
<feature type="domain" description="Cobalamin-independent methionine synthase MetE C-terminal/archaeal" evidence="1">
    <location>
        <begin position="8"/>
        <end position="317"/>
    </location>
</feature>
<dbReference type="Gene3D" id="3.20.20.210">
    <property type="match status" value="1"/>
</dbReference>
<dbReference type="SUPFAM" id="SSF51726">
    <property type="entry name" value="UROD/MetE-like"/>
    <property type="match status" value="1"/>
</dbReference>
<comment type="caution">
    <text evidence="2">The sequence shown here is derived from an EMBL/GenBank/DDBJ whole genome shotgun (WGS) entry which is preliminary data.</text>
</comment>
<dbReference type="GO" id="GO:0009086">
    <property type="term" value="P:methionine biosynthetic process"/>
    <property type="evidence" value="ECO:0007669"/>
    <property type="project" value="InterPro"/>
</dbReference>
<sequence>MTTRVSGVGSWPGESPREAVRAVRDLLGDGVPHLPELPGRGVGADMVGRAASLLEGLHVETQPFGWRLVDRPGRDEGRAAAHLRHDLDELAEAYDGWQGPLKLQVSGPWTLAATLELTRGERVVSDHGARRDLTESLAEGLRTHVAEVARLVPGADLVVQVDEPAVPAVLEGRLPTQSGYGRLRAVDRSEVRDSLRVVLHAAGDHRTVVHCCAAEVPVTLLHEAGADGLSLDMTLLDGSRWEQLAAAVEGGAHLWAGAVRVGADWRTAHDRLTGAWGRIGLTTASLADVVVTPTCGLAGATPTSAVATLRTAKDLAEALAESGR</sequence>
<dbReference type="Pfam" id="PF01717">
    <property type="entry name" value="Meth_synt_2"/>
    <property type="match status" value="1"/>
</dbReference>